<dbReference type="GeneID" id="40474857"/>
<dbReference type="AlphaFoldDB" id="A0A4Y5SMZ0"/>
<evidence type="ECO:0000313" key="2">
    <source>
        <dbReference type="EMBL" id="QDA31350.1"/>
    </source>
</evidence>
<name>A0A4Y5SMZ0_9EURY</name>
<keyword evidence="3" id="KW-1185">Reference proteome</keyword>
<accession>A0A4Y5SMZ0</accession>
<keyword evidence="1" id="KW-0472">Membrane</keyword>
<reference evidence="2 3" key="1">
    <citation type="submission" date="2019-06" db="EMBL/GenBank/DDBJ databases">
        <title>Thermococcus indicus sp. nov., a Fe(III)-reducing hyperthermophilic archaeon isolated from the Onnuri vent field of the Central Indian Ocean ridge.</title>
        <authorList>
            <person name="Lim J.K."/>
            <person name="Kim Y.J."/>
            <person name="Kwon K.K."/>
        </authorList>
    </citation>
    <scope>NUCLEOTIDE SEQUENCE [LARGE SCALE GENOMIC DNA]</scope>
    <source>
        <strain evidence="2 3">IOH1</strain>
    </source>
</reference>
<feature type="transmembrane region" description="Helical" evidence="1">
    <location>
        <begin position="51"/>
        <end position="68"/>
    </location>
</feature>
<gene>
    <name evidence="2" type="ORF">FH039_06695</name>
</gene>
<dbReference type="EMBL" id="CP040846">
    <property type="protein sequence ID" value="QDA31350.1"/>
    <property type="molecule type" value="Genomic_DNA"/>
</dbReference>
<dbReference type="KEGG" id="tic:FH039_06695"/>
<evidence type="ECO:0008006" key="4">
    <source>
        <dbReference type="Google" id="ProtNLM"/>
    </source>
</evidence>
<dbReference type="Proteomes" id="UP000306007">
    <property type="component" value="Chromosome"/>
</dbReference>
<evidence type="ECO:0000256" key="1">
    <source>
        <dbReference type="SAM" id="Phobius"/>
    </source>
</evidence>
<evidence type="ECO:0000313" key="3">
    <source>
        <dbReference type="Proteomes" id="UP000306007"/>
    </source>
</evidence>
<dbReference type="OrthoDB" id="99681at2157"/>
<protein>
    <recommendedName>
        <fullName evidence="4">Succinate dehydrogenase</fullName>
    </recommendedName>
</protein>
<proteinExistence type="predicted"/>
<feature type="transmembrane region" description="Helical" evidence="1">
    <location>
        <begin position="89"/>
        <end position="109"/>
    </location>
</feature>
<sequence length="115" mass="12358">MKAKTAIAIVEWTSLPLLLLAGLLVISGYGLTSEAARNASLGLLTFSRSQAIHLSRLVKLGFVSLLLLHTYAGTEVLAKKVEKTGHQRLAALMEYSVLAFLIYVGWIALNGEFGG</sequence>
<keyword evidence="1" id="KW-1133">Transmembrane helix</keyword>
<dbReference type="RefSeq" id="WP_139680693.1">
    <property type="nucleotide sequence ID" value="NZ_CP040846.1"/>
</dbReference>
<organism evidence="2 3">
    <name type="scientific">Thermococcus indicus</name>
    <dbReference type="NCBI Taxonomy" id="2586643"/>
    <lineage>
        <taxon>Archaea</taxon>
        <taxon>Methanobacteriati</taxon>
        <taxon>Methanobacteriota</taxon>
        <taxon>Thermococci</taxon>
        <taxon>Thermococcales</taxon>
        <taxon>Thermococcaceae</taxon>
        <taxon>Thermococcus</taxon>
    </lineage>
</organism>
<keyword evidence="1" id="KW-0812">Transmembrane</keyword>
<feature type="transmembrane region" description="Helical" evidence="1">
    <location>
        <begin position="12"/>
        <end position="31"/>
    </location>
</feature>